<dbReference type="InterPro" id="IPR036047">
    <property type="entry name" value="F-box-like_dom_sf"/>
</dbReference>
<keyword evidence="4" id="KW-1185">Reference proteome</keyword>
<protein>
    <recommendedName>
        <fullName evidence="1">F-box domain-containing protein</fullName>
    </recommendedName>
</protein>
<evidence type="ECO:0000313" key="2">
    <source>
        <dbReference type="EMBL" id="OCF23974.1"/>
    </source>
</evidence>
<reference evidence="3" key="4">
    <citation type="submission" date="2024-02" db="EMBL/GenBank/DDBJ databases">
        <title>Comparative genomics of Cryptococcus and Kwoniella reveals pathogenesis evolution and contrasting modes of karyotype evolution via chromosome fusion or intercentromeric recombination.</title>
        <authorList>
            <person name="Coelho M.A."/>
            <person name="David-Palma M."/>
            <person name="Shea T."/>
            <person name="Bowers K."/>
            <person name="McGinley-Smith S."/>
            <person name="Mohammad A.W."/>
            <person name="Gnirke A."/>
            <person name="Yurkov A.M."/>
            <person name="Nowrousian M."/>
            <person name="Sun S."/>
            <person name="Cuomo C.A."/>
            <person name="Heitman J."/>
        </authorList>
    </citation>
    <scope>NUCLEOTIDE SEQUENCE</scope>
    <source>
        <strain evidence="3">CBS 10118</strain>
    </source>
</reference>
<dbReference type="GeneID" id="30211359"/>
<dbReference type="VEuPathDB" id="FungiDB:I302_06960"/>
<dbReference type="CDD" id="cd09917">
    <property type="entry name" value="F-box_SF"/>
    <property type="match status" value="1"/>
</dbReference>
<gene>
    <name evidence="2" type="ORF">I302_06960</name>
    <name evidence="3" type="ORF">I302_107304</name>
</gene>
<dbReference type="SUPFAM" id="SSF81383">
    <property type="entry name" value="F-box domain"/>
    <property type="match status" value="1"/>
</dbReference>
<sequence>MLRLDSFILEHIFQSLPFNDILSCSATCKQFNRIMTTSSPIQLIFHRALLHIPTPIYPKDAPLCSSNKSVTSQEDLARIIQTERNLRDLQPLYETFKIPTDQTILAVEEGYIVTREAQSTKGDGGPQTVVTIWYRNPSENKVEWTSKDVQIPYIGHLTGMAVDIHEGVLAVTKWREIEDEKILDIWIHGNYNGPGPVQLSCLPHHRLEIKRGLEVHIINWKDESNGQMIRFPSPENRLITLSNHGYIGTEFMVAYSWMQDGLILVYDLNNFQSVSSRNDITKPNLILRFPYYLDGYAMDSLNPIIQPANMNESRNIVEVESVYIPESIASNSFCHLRTEVWFPVSSKFKDVDPLNLNTVLTGQLLRSLTDTKEVFEYDLHDVQDLIEDCQSPQSEMSTMFGKVRYIGVYEWYNRCFSYIDEGYIMTGPVWNEGSRTVSAFAELHQSQHAGSSADGDTEDQSDPRWRLSIEIQDFDFSNVVEMRKALGGDGQNLKCTFNVQNSKPPRLKGFYRDRKQVNFRKYHGRSYTGSSRKVQFWLKSRPDPTDRFYFDGQRLICRIQRTGEIFIWDFGSD</sequence>
<name>A0A1B9FYZ1_9TREE</name>
<feature type="domain" description="F-box" evidence="1">
    <location>
        <begin position="1"/>
        <end position="48"/>
    </location>
</feature>
<evidence type="ECO:0000313" key="4">
    <source>
        <dbReference type="Proteomes" id="UP000092730"/>
    </source>
</evidence>
<evidence type="ECO:0000313" key="3">
    <source>
        <dbReference type="EMBL" id="WVW85266.1"/>
    </source>
</evidence>
<dbReference type="OrthoDB" id="2566656at2759"/>
<dbReference type="InterPro" id="IPR001810">
    <property type="entry name" value="F-box_dom"/>
</dbReference>
<dbReference type="PROSITE" id="PS50181">
    <property type="entry name" value="FBOX"/>
    <property type="match status" value="1"/>
</dbReference>
<proteinExistence type="predicted"/>
<dbReference type="Pfam" id="PF00646">
    <property type="entry name" value="F-box"/>
    <property type="match status" value="1"/>
</dbReference>
<dbReference type="EMBL" id="KI894023">
    <property type="protein sequence ID" value="OCF23974.1"/>
    <property type="molecule type" value="Genomic_DNA"/>
</dbReference>
<reference evidence="3" key="2">
    <citation type="submission" date="2013-07" db="EMBL/GenBank/DDBJ databases">
        <authorList>
            <consortium name="The Broad Institute Genome Sequencing Platform"/>
            <person name="Cuomo C."/>
            <person name="Litvintseva A."/>
            <person name="Chen Y."/>
            <person name="Heitman J."/>
            <person name="Sun S."/>
            <person name="Springer D."/>
            <person name="Dromer F."/>
            <person name="Young S.K."/>
            <person name="Zeng Q."/>
            <person name="Gargeya S."/>
            <person name="Fitzgerald M."/>
            <person name="Abouelleil A."/>
            <person name="Alvarado L."/>
            <person name="Berlin A.M."/>
            <person name="Chapman S.B."/>
            <person name="Dewar J."/>
            <person name="Goldberg J."/>
            <person name="Griggs A."/>
            <person name="Gujja S."/>
            <person name="Hansen M."/>
            <person name="Howarth C."/>
            <person name="Imamovic A."/>
            <person name="Larimer J."/>
            <person name="McCowan C."/>
            <person name="Murphy C."/>
            <person name="Pearson M."/>
            <person name="Priest M."/>
            <person name="Roberts A."/>
            <person name="Saif S."/>
            <person name="Shea T."/>
            <person name="Sykes S."/>
            <person name="Wortman J."/>
            <person name="Nusbaum C."/>
            <person name="Birren B."/>
        </authorList>
    </citation>
    <scope>NUCLEOTIDE SEQUENCE</scope>
    <source>
        <strain evidence="3">CBS 10118</strain>
    </source>
</reference>
<dbReference type="KEGG" id="kbi:30211359"/>
<dbReference type="RefSeq" id="XP_019045044.1">
    <property type="nucleotide sequence ID" value="XM_019193567.1"/>
</dbReference>
<dbReference type="EMBL" id="CP144546">
    <property type="protein sequence ID" value="WVW85266.1"/>
    <property type="molecule type" value="Genomic_DNA"/>
</dbReference>
<dbReference type="Proteomes" id="UP000092730">
    <property type="component" value="Chromosome 6"/>
</dbReference>
<evidence type="ECO:0000259" key="1">
    <source>
        <dbReference type="PROSITE" id="PS50181"/>
    </source>
</evidence>
<reference evidence="2" key="1">
    <citation type="submission" date="2013-07" db="EMBL/GenBank/DDBJ databases">
        <title>The Genome Sequence of Cryptococcus bestiolae CBS10118.</title>
        <authorList>
            <consortium name="The Broad Institute Genome Sequencing Platform"/>
            <person name="Cuomo C."/>
            <person name="Litvintseva A."/>
            <person name="Chen Y."/>
            <person name="Heitman J."/>
            <person name="Sun S."/>
            <person name="Springer D."/>
            <person name="Dromer F."/>
            <person name="Young S.K."/>
            <person name="Zeng Q."/>
            <person name="Gargeya S."/>
            <person name="Fitzgerald M."/>
            <person name="Abouelleil A."/>
            <person name="Alvarado L."/>
            <person name="Berlin A.M."/>
            <person name="Chapman S.B."/>
            <person name="Dewar J."/>
            <person name="Goldberg J."/>
            <person name="Griggs A."/>
            <person name="Gujja S."/>
            <person name="Hansen M."/>
            <person name="Howarth C."/>
            <person name="Imamovic A."/>
            <person name="Larimer J."/>
            <person name="McCowan C."/>
            <person name="Murphy C."/>
            <person name="Pearson M."/>
            <person name="Priest M."/>
            <person name="Roberts A."/>
            <person name="Saif S."/>
            <person name="Shea T."/>
            <person name="Sykes S."/>
            <person name="Wortman J."/>
            <person name="Nusbaum C."/>
            <person name="Birren B."/>
        </authorList>
    </citation>
    <scope>NUCLEOTIDE SEQUENCE [LARGE SCALE GENOMIC DNA]</scope>
    <source>
        <strain evidence="2">CBS 10118</strain>
    </source>
</reference>
<accession>A0A1B9FYZ1</accession>
<organism evidence="2">
    <name type="scientific">Kwoniella bestiolae CBS 10118</name>
    <dbReference type="NCBI Taxonomy" id="1296100"/>
    <lineage>
        <taxon>Eukaryota</taxon>
        <taxon>Fungi</taxon>
        <taxon>Dikarya</taxon>
        <taxon>Basidiomycota</taxon>
        <taxon>Agaricomycotina</taxon>
        <taxon>Tremellomycetes</taxon>
        <taxon>Tremellales</taxon>
        <taxon>Cryptococcaceae</taxon>
        <taxon>Kwoniella</taxon>
    </lineage>
</organism>
<dbReference type="AlphaFoldDB" id="A0A1B9FYZ1"/>
<dbReference type="Gene3D" id="1.20.1280.50">
    <property type="match status" value="1"/>
</dbReference>
<reference evidence="2" key="3">
    <citation type="submission" date="2014-01" db="EMBL/GenBank/DDBJ databases">
        <title>Evolution of pathogenesis and genome organization in the Tremellales.</title>
        <authorList>
            <person name="Cuomo C."/>
            <person name="Litvintseva A."/>
            <person name="Heitman J."/>
            <person name="Chen Y."/>
            <person name="Sun S."/>
            <person name="Springer D."/>
            <person name="Dromer F."/>
            <person name="Young S."/>
            <person name="Zeng Q."/>
            <person name="Chapman S."/>
            <person name="Gujja S."/>
            <person name="Saif S."/>
            <person name="Birren B."/>
        </authorList>
    </citation>
    <scope>NUCLEOTIDE SEQUENCE</scope>
    <source>
        <strain evidence="2">CBS 10118</strain>
    </source>
</reference>